<organism evidence="6 7">
    <name type="scientific">Anguilla anguilla</name>
    <name type="common">European freshwater eel</name>
    <name type="synonym">Muraena anguilla</name>
    <dbReference type="NCBI Taxonomy" id="7936"/>
    <lineage>
        <taxon>Eukaryota</taxon>
        <taxon>Metazoa</taxon>
        <taxon>Chordata</taxon>
        <taxon>Craniata</taxon>
        <taxon>Vertebrata</taxon>
        <taxon>Euteleostomi</taxon>
        <taxon>Actinopterygii</taxon>
        <taxon>Neopterygii</taxon>
        <taxon>Teleostei</taxon>
        <taxon>Anguilliformes</taxon>
        <taxon>Anguillidae</taxon>
        <taxon>Anguilla</taxon>
    </lineage>
</organism>
<gene>
    <name evidence="6" type="ORF">ANANG_G00208270</name>
</gene>
<dbReference type="EMBL" id="JAFIRN010000011">
    <property type="protein sequence ID" value="KAG5839751.1"/>
    <property type="molecule type" value="Genomic_DNA"/>
</dbReference>
<evidence type="ECO:0000256" key="5">
    <source>
        <dbReference type="ARBA" id="ARBA00022807"/>
    </source>
</evidence>
<keyword evidence="5" id="KW-0788">Thiol protease</keyword>
<dbReference type="PANTHER" id="PTHR23402">
    <property type="entry name" value="PROTEASE FAMILY C15 PYROGLUTAMYL-PEPTIDASE I-RELATED"/>
    <property type="match status" value="1"/>
</dbReference>
<comment type="caution">
    <text evidence="6">The sequence shown here is derived from an EMBL/GenBank/DDBJ whole genome shotgun (WGS) entry which is preliminary data.</text>
</comment>
<evidence type="ECO:0000313" key="7">
    <source>
        <dbReference type="Proteomes" id="UP001044222"/>
    </source>
</evidence>
<evidence type="ECO:0000256" key="4">
    <source>
        <dbReference type="ARBA" id="ARBA00022801"/>
    </source>
</evidence>
<dbReference type="PANTHER" id="PTHR23402:SF1">
    <property type="entry name" value="PYROGLUTAMYL-PEPTIDASE I"/>
    <property type="match status" value="1"/>
</dbReference>
<keyword evidence="4" id="KW-0378">Hydrolase</keyword>
<reference evidence="6" key="1">
    <citation type="submission" date="2021-01" db="EMBL/GenBank/DDBJ databases">
        <title>A chromosome-scale assembly of European eel, Anguilla anguilla.</title>
        <authorList>
            <person name="Henkel C."/>
            <person name="Jong-Raadsen S.A."/>
            <person name="Dufour S."/>
            <person name="Weltzien F.-A."/>
            <person name="Palstra A.P."/>
            <person name="Pelster B."/>
            <person name="Spaink H.P."/>
            <person name="Van Den Thillart G.E."/>
            <person name="Jansen H."/>
            <person name="Zahm M."/>
            <person name="Klopp C."/>
            <person name="Cedric C."/>
            <person name="Louis A."/>
            <person name="Berthelot C."/>
            <person name="Parey E."/>
            <person name="Roest Crollius H."/>
            <person name="Montfort J."/>
            <person name="Robinson-Rechavi M."/>
            <person name="Bucao C."/>
            <person name="Bouchez O."/>
            <person name="Gislard M."/>
            <person name="Lluch J."/>
            <person name="Milhes M."/>
            <person name="Lampietro C."/>
            <person name="Lopez Roques C."/>
            <person name="Donnadieu C."/>
            <person name="Braasch I."/>
            <person name="Desvignes T."/>
            <person name="Postlethwait J."/>
            <person name="Bobe J."/>
            <person name="Guiguen Y."/>
            <person name="Dirks R."/>
        </authorList>
    </citation>
    <scope>NUCLEOTIDE SEQUENCE</scope>
    <source>
        <strain evidence="6">Tag_6206</strain>
        <tissue evidence="6">Liver</tissue>
    </source>
</reference>
<evidence type="ECO:0000256" key="2">
    <source>
        <dbReference type="ARBA" id="ARBA00022490"/>
    </source>
</evidence>
<proteinExistence type="inferred from homology"/>
<dbReference type="Gene3D" id="3.40.630.20">
    <property type="entry name" value="Peptidase C15, pyroglutamyl peptidase I-like"/>
    <property type="match status" value="1"/>
</dbReference>
<dbReference type="GO" id="GO:0016920">
    <property type="term" value="F:pyroglutamyl-peptidase activity"/>
    <property type="evidence" value="ECO:0007669"/>
    <property type="project" value="InterPro"/>
</dbReference>
<accession>A0A9D3M0K6</accession>
<sequence length="221" mass="24269">MDQKTRMSQSETVVVVTGFGPFGQYLINPSWQAAQGLKMLGLGEGVEVYIRELPVSYAKAQELVSSIWETVKPKLAVHLGIAPGSKAVTLEQSGKNYGYKDRDVCGCCPHGNVCVEGGPDKLDSVIDMKFLTRRLKGMGLDVIYSRDAGRYLCDFVYYYSLHIGKGKAVFIHVPASGSLATPDRLVPLLRTVIITMLRQLEASAHPDHDQLHMELLNAVST</sequence>
<dbReference type="SUPFAM" id="SSF53182">
    <property type="entry name" value="Pyrrolidone carboxyl peptidase (pyroglutamate aminopeptidase)"/>
    <property type="match status" value="1"/>
</dbReference>
<name>A0A9D3M0K6_ANGAN</name>
<dbReference type="CDD" id="cd00501">
    <property type="entry name" value="Peptidase_C15"/>
    <property type="match status" value="1"/>
</dbReference>
<dbReference type="InterPro" id="IPR016125">
    <property type="entry name" value="Peptidase_C15-like"/>
</dbReference>
<dbReference type="Pfam" id="PF01470">
    <property type="entry name" value="Peptidase_C15"/>
    <property type="match status" value="1"/>
</dbReference>
<evidence type="ECO:0000256" key="1">
    <source>
        <dbReference type="ARBA" id="ARBA00006641"/>
    </source>
</evidence>
<evidence type="ECO:0008006" key="8">
    <source>
        <dbReference type="Google" id="ProtNLM"/>
    </source>
</evidence>
<dbReference type="InterPro" id="IPR036440">
    <property type="entry name" value="Peptidase_C15-like_sf"/>
</dbReference>
<dbReference type="PRINTS" id="PR00706">
    <property type="entry name" value="PYROGLUPTASE"/>
</dbReference>
<evidence type="ECO:0000256" key="3">
    <source>
        <dbReference type="ARBA" id="ARBA00022670"/>
    </source>
</evidence>
<dbReference type="GO" id="GO:0005829">
    <property type="term" value="C:cytosol"/>
    <property type="evidence" value="ECO:0007669"/>
    <property type="project" value="InterPro"/>
</dbReference>
<keyword evidence="3" id="KW-0645">Protease</keyword>
<dbReference type="AlphaFoldDB" id="A0A9D3M0K6"/>
<comment type="similarity">
    <text evidence="1">Belongs to the peptidase C15 family.</text>
</comment>
<keyword evidence="7" id="KW-1185">Reference proteome</keyword>
<dbReference type="InterPro" id="IPR000816">
    <property type="entry name" value="Peptidase_C15"/>
</dbReference>
<dbReference type="GO" id="GO:0006508">
    <property type="term" value="P:proteolysis"/>
    <property type="evidence" value="ECO:0007669"/>
    <property type="project" value="UniProtKB-KW"/>
</dbReference>
<evidence type="ECO:0000313" key="6">
    <source>
        <dbReference type="EMBL" id="KAG5839751.1"/>
    </source>
</evidence>
<keyword evidence="2" id="KW-0963">Cytoplasm</keyword>
<dbReference type="Proteomes" id="UP001044222">
    <property type="component" value="Chromosome 11"/>
</dbReference>
<protein>
    <recommendedName>
        <fullName evidence="8">Pyroglutamyl-peptidase I like</fullName>
    </recommendedName>
</protein>